<dbReference type="Pfam" id="PF03232">
    <property type="entry name" value="COQ7"/>
    <property type="match status" value="1"/>
</dbReference>
<comment type="subcellular location">
    <subcellularLocation>
        <location evidence="8">Cell membrane</location>
        <topology evidence="8">Peripheral membrane protein</topology>
    </subcellularLocation>
</comment>
<dbReference type="PANTHER" id="PTHR11237:SF4">
    <property type="entry name" value="5-DEMETHOXYUBIQUINONE HYDROXYLASE, MITOCHONDRIAL"/>
    <property type="match status" value="1"/>
</dbReference>
<keyword evidence="4 8" id="KW-0560">Oxidoreductase</keyword>
<gene>
    <name evidence="8" type="primary">coq7</name>
    <name evidence="10" type="ORF">AUP44_20295</name>
</gene>
<dbReference type="Proteomes" id="UP000075787">
    <property type="component" value="Unassembled WGS sequence"/>
</dbReference>
<dbReference type="GO" id="GO:0046872">
    <property type="term" value="F:metal ion binding"/>
    <property type="evidence" value="ECO:0007669"/>
    <property type="project" value="UniProtKB-KW"/>
</dbReference>
<evidence type="ECO:0000256" key="5">
    <source>
        <dbReference type="ARBA" id="ARBA00023004"/>
    </source>
</evidence>
<evidence type="ECO:0000256" key="1">
    <source>
        <dbReference type="ARBA" id="ARBA00004749"/>
    </source>
</evidence>
<dbReference type="EMBL" id="LPZR01000023">
    <property type="protein sequence ID" value="KYO57434.1"/>
    <property type="molecule type" value="Genomic_DNA"/>
</dbReference>
<keyword evidence="2 8" id="KW-0831">Ubiquinone biosynthesis</keyword>
<feature type="binding site" evidence="8">
    <location>
        <position position="153"/>
    </location>
    <ligand>
        <name>Fe cation</name>
        <dbReference type="ChEBI" id="CHEBI:24875"/>
        <label>1</label>
    </ligand>
</feature>
<dbReference type="GO" id="GO:0005886">
    <property type="term" value="C:plasma membrane"/>
    <property type="evidence" value="ECO:0007669"/>
    <property type="project" value="UniProtKB-SubCell"/>
</dbReference>
<keyword evidence="10" id="KW-0830">Ubiquinone</keyword>
<dbReference type="CDD" id="cd01042">
    <property type="entry name" value="DMQH"/>
    <property type="match status" value="1"/>
</dbReference>
<dbReference type="HAMAP" id="MF_01658">
    <property type="entry name" value="COQ7"/>
    <property type="match status" value="1"/>
</dbReference>
<name>A0A162LWR1_9PROT</name>
<dbReference type="GO" id="GO:0008682">
    <property type="term" value="F:3-demethoxyubiquinol 3-hydroxylase activity"/>
    <property type="evidence" value="ECO:0007669"/>
    <property type="project" value="UniProtKB-EC"/>
</dbReference>
<evidence type="ECO:0000256" key="2">
    <source>
        <dbReference type="ARBA" id="ARBA00022688"/>
    </source>
</evidence>
<dbReference type="UniPathway" id="UPA00232"/>
<keyword evidence="6 8" id="KW-0503">Monooxygenase</keyword>
<feature type="binding site" evidence="8">
    <location>
        <position position="156"/>
    </location>
    <ligand>
        <name>Fe cation</name>
        <dbReference type="ChEBI" id="CHEBI:24875"/>
        <label>2</label>
    </ligand>
</feature>
<feature type="binding site" evidence="8">
    <location>
        <position position="39"/>
    </location>
    <ligand>
        <name>Fe cation</name>
        <dbReference type="ChEBI" id="CHEBI:24875"/>
        <label>1</label>
    </ligand>
</feature>
<comment type="catalytic activity">
    <reaction evidence="8">
        <text>a 5-methoxy-2-methyl-3-(all-trans-polyprenyl)benzene-1,4-diol + AH2 + O2 = a 3-demethylubiquinol + A + H2O</text>
        <dbReference type="Rhea" id="RHEA:50908"/>
        <dbReference type="Rhea" id="RHEA-COMP:10859"/>
        <dbReference type="Rhea" id="RHEA-COMP:10914"/>
        <dbReference type="ChEBI" id="CHEBI:13193"/>
        <dbReference type="ChEBI" id="CHEBI:15377"/>
        <dbReference type="ChEBI" id="CHEBI:15379"/>
        <dbReference type="ChEBI" id="CHEBI:17499"/>
        <dbReference type="ChEBI" id="CHEBI:84167"/>
        <dbReference type="ChEBI" id="CHEBI:84422"/>
        <dbReference type="EC" id="1.14.99.60"/>
    </reaction>
</comment>
<evidence type="ECO:0000313" key="10">
    <source>
        <dbReference type="EMBL" id="KYO57434.1"/>
    </source>
</evidence>
<evidence type="ECO:0000256" key="3">
    <source>
        <dbReference type="ARBA" id="ARBA00022723"/>
    </source>
</evidence>
<dbReference type="SUPFAM" id="SSF47240">
    <property type="entry name" value="Ferritin-like"/>
    <property type="match status" value="1"/>
</dbReference>
<feature type="binding site" evidence="8">
    <location>
        <position position="69"/>
    </location>
    <ligand>
        <name>Fe cation</name>
        <dbReference type="ChEBI" id="CHEBI:24875"/>
        <label>2</label>
    </ligand>
</feature>
<feature type="binding site" evidence="8">
    <location>
        <position position="121"/>
    </location>
    <ligand>
        <name>Fe cation</name>
        <dbReference type="ChEBI" id="CHEBI:24875"/>
        <label>2</label>
    </ligand>
</feature>
<evidence type="ECO:0000256" key="9">
    <source>
        <dbReference type="SAM" id="MobiDB-lite"/>
    </source>
</evidence>
<evidence type="ECO:0000256" key="7">
    <source>
        <dbReference type="ARBA" id="ARBA00023136"/>
    </source>
</evidence>
<comment type="caution">
    <text evidence="10">The sequence shown here is derived from an EMBL/GenBank/DDBJ whole genome shotgun (WGS) entry which is preliminary data.</text>
</comment>
<feature type="region of interest" description="Disordered" evidence="9">
    <location>
        <begin position="1"/>
        <end position="22"/>
    </location>
</feature>
<protein>
    <recommendedName>
        <fullName evidence="8">3-demethoxyubiquinol 3-hydroxylase</fullName>
        <shortName evidence="8">DMQ hydroxylase</shortName>
        <ecNumber evidence="8">1.14.99.60</ecNumber>
    </recommendedName>
    <alternativeName>
        <fullName evidence="8">2-nonaprenyl-3-methyl-6-methoxy-1,4-benzoquinol hydroxylase</fullName>
    </alternativeName>
</protein>
<dbReference type="PANTHER" id="PTHR11237">
    <property type="entry name" value="COENZYME Q10 BIOSYNTHESIS PROTEIN 7"/>
    <property type="match status" value="1"/>
</dbReference>
<sequence>MTDEPRPTDSRPTAARILPGDPDPRTLVERMIRVDQAGEYGAARIYAGQLAVMGKGPHGATIRHMADQERVHLETFNRMMVDRRARPTLLSPVWHAAGFALGAVTAAMGPRAAMACTVAVEEEIDRHYRAQSAALGPDEAPLRDTIERFRAEELEHRDTGLAHGAEQATGYKAMKALIGAGSRLAIWLSTRV</sequence>
<comment type="cofactor">
    <cofactor evidence="8">
        <name>Fe cation</name>
        <dbReference type="ChEBI" id="CHEBI:24875"/>
    </cofactor>
    <text evidence="8">Binds 2 iron ions per subunit.</text>
</comment>
<proteinExistence type="inferred from homology"/>
<feature type="binding site" evidence="8">
    <location>
        <position position="69"/>
    </location>
    <ligand>
        <name>Fe cation</name>
        <dbReference type="ChEBI" id="CHEBI:24875"/>
        <label>1</label>
    </ligand>
</feature>
<evidence type="ECO:0000313" key="11">
    <source>
        <dbReference type="Proteomes" id="UP000075787"/>
    </source>
</evidence>
<keyword evidence="3 8" id="KW-0479">Metal-binding</keyword>
<comment type="similarity">
    <text evidence="8">Belongs to the COQ7 family.</text>
</comment>
<dbReference type="InterPro" id="IPR011566">
    <property type="entry name" value="Ubq_synth_Coq7"/>
</dbReference>
<dbReference type="RefSeq" id="WP_062761533.1">
    <property type="nucleotide sequence ID" value="NZ_CP121045.1"/>
</dbReference>
<dbReference type="InterPro" id="IPR012347">
    <property type="entry name" value="Ferritin-like"/>
</dbReference>
<evidence type="ECO:0000256" key="4">
    <source>
        <dbReference type="ARBA" id="ARBA00023002"/>
    </source>
</evidence>
<dbReference type="AlphaFoldDB" id="A0A162LWR1"/>
<accession>A0A162LWR1</accession>
<dbReference type="Gene3D" id="1.20.1260.10">
    <property type="match status" value="1"/>
</dbReference>
<dbReference type="InterPro" id="IPR009078">
    <property type="entry name" value="Ferritin-like_SF"/>
</dbReference>
<dbReference type="OrthoDB" id="7559360at2"/>
<keyword evidence="7 8" id="KW-0472">Membrane</keyword>
<evidence type="ECO:0000256" key="8">
    <source>
        <dbReference type="HAMAP-Rule" id="MF_01658"/>
    </source>
</evidence>
<keyword evidence="5 8" id="KW-0408">Iron</keyword>
<evidence type="ECO:0000256" key="6">
    <source>
        <dbReference type="ARBA" id="ARBA00023033"/>
    </source>
</evidence>
<comment type="function">
    <text evidence="8">Catalyzes the hydroxylation of 2-nonaprenyl-3-methyl-6-methoxy-1,4-benzoquinol during ubiquinone biosynthesis.</text>
</comment>
<dbReference type="GO" id="GO:0006744">
    <property type="term" value="P:ubiquinone biosynthetic process"/>
    <property type="evidence" value="ECO:0007669"/>
    <property type="project" value="UniProtKB-UniRule"/>
</dbReference>
<feature type="binding site" evidence="8">
    <location>
        <position position="153"/>
    </location>
    <ligand>
        <name>Fe cation</name>
        <dbReference type="ChEBI" id="CHEBI:24875"/>
        <label>2</label>
    </ligand>
</feature>
<feature type="binding site" evidence="8">
    <location>
        <position position="72"/>
    </location>
    <ligand>
        <name>Fe cation</name>
        <dbReference type="ChEBI" id="CHEBI:24875"/>
        <label>1</label>
    </ligand>
</feature>
<reference evidence="10 11" key="1">
    <citation type="submission" date="2015-12" db="EMBL/GenBank/DDBJ databases">
        <title>Genome sequence of Tistrella mobilis MCCC 1A02139.</title>
        <authorList>
            <person name="Lu L."/>
            <person name="Lai Q."/>
            <person name="Shao Z."/>
            <person name="Qian P."/>
        </authorList>
    </citation>
    <scope>NUCLEOTIDE SEQUENCE [LARGE SCALE GENOMIC DNA]</scope>
    <source>
        <strain evidence="10 11">MCCC 1A02139</strain>
    </source>
</reference>
<dbReference type="EC" id="1.14.99.60" evidence="8"/>
<keyword evidence="8" id="KW-1003">Cell membrane</keyword>
<comment type="pathway">
    <text evidence="1 8">Cofactor biosynthesis; ubiquinone biosynthesis.</text>
</comment>
<dbReference type="GeneID" id="97243983"/>
<organism evidence="10 11">
    <name type="scientific">Tistrella mobilis</name>
    <dbReference type="NCBI Taxonomy" id="171437"/>
    <lineage>
        <taxon>Bacteria</taxon>
        <taxon>Pseudomonadati</taxon>
        <taxon>Pseudomonadota</taxon>
        <taxon>Alphaproteobacteria</taxon>
        <taxon>Geminicoccales</taxon>
        <taxon>Geminicoccaceae</taxon>
        <taxon>Tistrella</taxon>
    </lineage>
</organism>